<dbReference type="Proteomes" id="UP000019754">
    <property type="component" value="Unassembled WGS sequence"/>
</dbReference>
<dbReference type="AlphaFoldDB" id="A0A022KV54"/>
<evidence type="ECO:0000259" key="1">
    <source>
        <dbReference type="Pfam" id="PF03235"/>
    </source>
</evidence>
<feature type="domain" description="GmrSD restriction endonucleases C-terminal" evidence="2">
    <location>
        <begin position="453"/>
        <end position="598"/>
    </location>
</feature>
<dbReference type="Pfam" id="PF07510">
    <property type="entry name" value="GmrSD_C"/>
    <property type="match status" value="1"/>
</dbReference>
<dbReference type="InterPro" id="IPR004919">
    <property type="entry name" value="GmrSD_N"/>
</dbReference>
<dbReference type="PANTHER" id="PTHR35149">
    <property type="entry name" value="SLL5132 PROTEIN"/>
    <property type="match status" value="1"/>
</dbReference>
<organism evidence="3 4">
    <name type="scientific">Brachybacterium muris UCD-AY4</name>
    <dbReference type="NCBI Taxonomy" id="1249481"/>
    <lineage>
        <taxon>Bacteria</taxon>
        <taxon>Bacillati</taxon>
        <taxon>Actinomycetota</taxon>
        <taxon>Actinomycetes</taxon>
        <taxon>Micrococcales</taxon>
        <taxon>Dermabacteraceae</taxon>
        <taxon>Brachybacterium</taxon>
    </lineage>
</organism>
<evidence type="ECO:0008006" key="5">
    <source>
        <dbReference type="Google" id="ProtNLM"/>
    </source>
</evidence>
<evidence type="ECO:0000313" key="4">
    <source>
        <dbReference type="Proteomes" id="UP000019754"/>
    </source>
</evidence>
<gene>
    <name evidence="3" type="ORF">D641_0105705</name>
</gene>
<proteinExistence type="predicted"/>
<evidence type="ECO:0000259" key="2">
    <source>
        <dbReference type="Pfam" id="PF07510"/>
    </source>
</evidence>
<keyword evidence="4" id="KW-1185">Reference proteome</keyword>
<protein>
    <recommendedName>
        <fullName evidence="5">DUF262 domain-containing protein</fullName>
    </recommendedName>
</protein>
<reference evidence="3 4" key="1">
    <citation type="journal article" date="2013" name="Genome Announc.">
        <title>Draft genome sequence of an Actinobacterium, Brachybacterium muris strain UCD-AY4.</title>
        <authorList>
            <person name="Lo J.R."/>
            <person name="Lang J.M."/>
            <person name="Darling A.E."/>
            <person name="Eisen J.A."/>
            <person name="Coil D.A."/>
        </authorList>
    </citation>
    <scope>NUCLEOTIDE SEQUENCE [LARGE SCALE GENOMIC DNA]</scope>
    <source>
        <strain evidence="3 4">UCD-AY4</strain>
    </source>
</reference>
<comment type="caution">
    <text evidence="3">The sequence shown here is derived from an EMBL/GenBank/DDBJ whole genome shotgun (WGS) entry which is preliminary data.</text>
</comment>
<name>A0A022KV54_9MICO</name>
<dbReference type="EMBL" id="AORC01000006">
    <property type="protein sequence ID" value="EYT49852.1"/>
    <property type="molecule type" value="Genomic_DNA"/>
</dbReference>
<evidence type="ECO:0000313" key="3">
    <source>
        <dbReference type="EMBL" id="EYT49852.1"/>
    </source>
</evidence>
<dbReference type="InterPro" id="IPR011089">
    <property type="entry name" value="GmrSD_C"/>
</dbReference>
<dbReference type="PANTHER" id="PTHR35149:SF2">
    <property type="entry name" value="DUF262 DOMAIN-CONTAINING PROTEIN"/>
    <property type="match status" value="1"/>
</dbReference>
<dbReference type="Pfam" id="PF03235">
    <property type="entry name" value="GmrSD_N"/>
    <property type="match status" value="1"/>
</dbReference>
<sequence>MATDSDRSIAGVAKTISEILSKKKYAIDYYQRDYKWERKQLEELVSDLTSKFLQLYQPGHHRRDVARYPGYFLGSIIVSQKGEQPFVVDGQQRLTSITLLLTYLHRLQEGRDAGVSIDDLIYSESYGEKSFNLDVPDRNDCMRALFDKGEYDPPVDAAESVATLVARFGELDALFPDELKGDTLPYFIDWLKDRVQLVQITAYNDDDAYAIFETMNDRGLKLTPADMLKGYLLANIREGDHRTQAATVWRKRLQSLDEYYDEASTDFLKTWLRSQYSTKIRERRKGSVPEDWDKIGTEFHRWLRSAHQRVGLASENDFYRFVITDLDFYSRQFEKIIQASLGPVPSDSPLRFIHYNDMQGFTLQDQVLLAPLRTDDCPEVINKKLEIVGRYIDILLAWRIWNSRSTAYSTMSYAMFNSMRDVRGLGVRELAQTLRDSLLNVEETFDGTEVPSIHQQNRRQLHVLLARLTDYVTTASGSASNLYELIGRQSVRYEVEHIWANKPERHLEEFAHPSDFVRHRNRIGGLLLVPKQFNASYRDDPFEVKREHYLKQNLLAQSLHPLSYQNSPGFLGFMKATGLPFRAYDEFTSSSIDERGELYRSLAKIVWNPEDLLAVAER</sequence>
<feature type="domain" description="GmrSD restriction endonucleases N-terminal" evidence="1">
    <location>
        <begin position="16"/>
        <end position="232"/>
    </location>
</feature>
<dbReference type="STRING" id="1249481.D641_0105705"/>
<accession>A0A022KV54</accession>
<dbReference type="HOGENOM" id="CLU_019881_0_0_11"/>
<dbReference type="OrthoDB" id="9798761at2"/>